<name>A0ABU2FR80_9EURY</name>
<dbReference type="Proteomes" id="UP001268864">
    <property type="component" value="Unassembled WGS sequence"/>
</dbReference>
<sequence>MGHKHDEARTTDELSSNTRLPLDRRTALRGAGAGLAALGLGSFTANVAAKPGNGNGGGNDKDGGSVGTSAANQFRFAGERWHILSASSDAGQNTSPVETLMRIDGVKQSNSWQDSLVFQPSLETSLLTDVSVSGGSGSSTAVAGVLGWIEMRDTGAGEDAWQMVTVNDDLVEPPTASNITDEGGLDASSPGRVRELARGIVAVNTRNLGLEWDLEALVEAALDEVVTVLAAIEAEYPDFADYQATLNDFASYGDHEDWLVTLGVDRTTAEKYSARATDVIGSWSAYADFVGTVATSYDDVKAALLELDIFSAIYLQTKSANSFNFVKTGAGGTHDVRLRGALHVFVDPDDDADVTAKAIVGNRTMLVEPTKIKARVSGRDED</sequence>
<evidence type="ECO:0000256" key="1">
    <source>
        <dbReference type="SAM" id="MobiDB-lite"/>
    </source>
</evidence>
<evidence type="ECO:0000313" key="3">
    <source>
        <dbReference type="Proteomes" id="UP001268864"/>
    </source>
</evidence>
<dbReference type="EMBL" id="JAMQOS010000004">
    <property type="protein sequence ID" value="MDS0283274.1"/>
    <property type="molecule type" value="Genomic_DNA"/>
</dbReference>
<feature type="region of interest" description="Disordered" evidence="1">
    <location>
        <begin position="1"/>
        <end position="21"/>
    </location>
</feature>
<accession>A0ABU2FR80</accession>
<protein>
    <recommendedName>
        <fullName evidence="4">Tat pathway signal protein</fullName>
    </recommendedName>
</protein>
<reference evidence="2 3" key="1">
    <citation type="submission" date="2022-06" db="EMBL/GenBank/DDBJ databases">
        <title>Halomicroarcula sp. a new haloarchaeum isolate from saline soil.</title>
        <authorList>
            <person name="Strakova D."/>
            <person name="Galisteo C."/>
            <person name="Sanchez-Porro C."/>
            <person name="Ventosa A."/>
        </authorList>
    </citation>
    <scope>NUCLEOTIDE SEQUENCE [LARGE SCALE GENOMIC DNA]</scope>
    <source>
        <strain evidence="2 3">S3CR25-11</strain>
    </source>
</reference>
<proteinExistence type="predicted"/>
<gene>
    <name evidence="2" type="ORF">NDI86_14175</name>
</gene>
<evidence type="ECO:0000313" key="2">
    <source>
        <dbReference type="EMBL" id="MDS0283274.1"/>
    </source>
</evidence>
<dbReference type="InterPro" id="IPR006311">
    <property type="entry name" value="TAT_signal"/>
</dbReference>
<feature type="compositionally biased region" description="Basic and acidic residues" evidence="1">
    <location>
        <begin position="1"/>
        <end position="12"/>
    </location>
</feature>
<comment type="caution">
    <text evidence="2">The sequence shown here is derived from an EMBL/GenBank/DDBJ whole genome shotgun (WGS) entry which is preliminary data.</text>
</comment>
<keyword evidence="3" id="KW-1185">Reference proteome</keyword>
<dbReference type="PROSITE" id="PS51318">
    <property type="entry name" value="TAT"/>
    <property type="match status" value="1"/>
</dbReference>
<organism evidence="2 3">
    <name type="scientific">Haloarcula onubensis</name>
    <dbReference type="NCBI Taxonomy" id="2950539"/>
    <lineage>
        <taxon>Archaea</taxon>
        <taxon>Methanobacteriati</taxon>
        <taxon>Methanobacteriota</taxon>
        <taxon>Stenosarchaea group</taxon>
        <taxon>Halobacteria</taxon>
        <taxon>Halobacteriales</taxon>
        <taxon>Haloarculaceae</taxon>
        <taxon>Haloarcula</taxon>
    </lineage>
</organism>
<evidence type="ECO:0008006" key="4">
    <source>
        <dbReference type="Google" id="ProtNLM"/>
    </source>
</evidence>
<dbReference type="RefSeq" id="WP_310901106.1">
    <property type="nucleotide sequence ID" value="NZ_JAMQOS010000004.1"/>
</dbReference>